<dbReference type="eggNOG" id="COG3852">
    <property type="taxonomic scope" value="Bacteria"/>
</dbReference>
<dbReference type="InterPro" id="IPR036097">
    <property type="entry name" value="HisK_dim/P_sf"/>
</dbReference>
<keyword evidence="9" id="KW-0472">Membrane</keyword>
<dbReference type="InterPro" id="IPR005467">
    <property type="entry name" value="His_kinase_dom"/>
</dbReference>
<feature type="transmembrane region" description="Helical" evidence="9">
    <location>
        <begin position="21"/>
        <end position="39"/>
    </location>
</feature>
<keyword evidence="9" id="KW-0812">Transmembrane</keyword>
<evidence type="ECO:0000313" key="13">
    <source>
        <dbReference type="Proteomes" id="UP000011131"/>
    </source>
</evidence>
<feature type="domain" description="PAC" evidence="11">
    <location>
        <begin position="301"/>
        <end position="353"/>
    </location>
</feature>
<dbReference type="NCBIfam" id="TIGR00229">
    <property type="entry name" value="sensory_box"/>
    <property type="match status" value="2"/>
</dbReference>
<reference evidence="12 13" key="1">
    <citation type="journal article" date="2013" name="Genome Announc.">
        <title>Complete genome sequence of Myxococcus stipitatus strain DSM 14675, a fruiting myxobacterium.</title>
        <authorList>
            <person name="Huntley S."/>
            <person name="Kneip S."/>
            <person name="Treuner-Lange A."/>
            <person name="Sogaard-Andersen L."/>
        </authorList>
    </citation>
    <scope>NUCLEOTIDE SEQUENCE [LARGE SCALE GENOMIC DNA]</scope>
    <source>
        <strain evidence="13">DSM 14675 / JCM 12634 / Mx s8</strain>
    </source>
</reference>
<dbReference type="Proteomes" id="UP000011131">
    <property type="component" value="Chromosome"/>
</dbReference>
<dbReference type="Pfam" id="PF08448">
    <property type="entry name" value="PAS_4"/>
    <property type="match status" value="1"/>
</dbReference>
<dbReference type="eggNOG" id="COG2202">
    <property type="taxonomic scope" value="Bacteria"/>
</dbReference>
<keyword evidence="13" id="KW-1185">Reference proteome</keyword>
<dbReference type="SUPFAM" id="SSF47384">
    <property type="entry name" value="Homodimeric domain of signal transducing histidine kinase"/>
    <property type="match status" value="1"/>
</dbReference>
<dbReference type="PANTHER" id="PTHR43065:SF10">
    <property type="entry name" value="PEROXIDE STRESS-ACTIVATED HISTIDINE KINASE MAK3"/>
    <property type="match status" value="1"/>
</dbReference>
<dbReference type="SUPFAM" id="SSF55874">
    <property type="entry name" value="ATPase domain of HSP90 chaperone/DNA topoisomerase II/histidine kinase"/>
    <property type="match status" value="1"/>
</dbReference>
<dbReference type="SMART" id="SM00387">
    <property type="entry name" value="HATPase_c"/>
    <property type="match status" value="1"/>
</dbReference>
<evidence type="ECO:0000256" key="5">
    <source>
        <dbReference type="ARBA" id="ARBA00022741"/>
    </source>
</evidence>
<dbReference type="InterPro" id="IPR036890">
    <property type="entry name" value="HATPase_C_sf"/>
</dbReference>
<dbReference type="InterPro" id="IPR000014">
    <property type="entry name" value="PAS"/>
</dbReference>
<dbReference type="CDD" id="cd00130">
    <property type="entry name" value="PAS"/>
    <property type="match status" value="1"/>
</dbReference>
<dbReference type="EMBL" id="CP004025">
    <property type="protein sequence ID" value="AGC45009.1"/>
    <property type="molecule type" value="Genomic_DNA"/>
</dbReference>
<keyword evidence="5" id="KW-0547">Nucleotide-binding</keyword>
<dbReference type="InterPro" id="IPR013655">
    <property type="entry name" value="PAS_fold_3"/>
</dbReference>
<keyword evidence="6 12" id="KW-0418">Kinase</keyword>
<dbReference type="GO" id="GO:0000155">
    <property type="term" value="F:phosphorelay sensor kinase activity"/>
    <property type="evidence" value="ECO:0007669"/>
    <property type="project" value="InterPro"/>
</dbReference>
<dbReference type="PROSITE" id="PS50113">
    <property type="entry name" value="PAC"/>
    <property type="match status" value="2"/>
</dbReference>
<proteinExistence type="predicted"/>
<dbReference type="InterPro" id="IPR001610">
    <property type="entry name" value="PAC"/>
</dbReference>
<dbReference type="InterPro" id="IPR013656">
    <property type="entry name" value="PAS_4"/>
</dbReference>
<comment type="catalytic activity">
    <reaction evidence="1">
        <text>ATP + protein L-histidine = ADP + protein N-phospho-L-histidine.</text>
        <dbReference type="EC" id="2.7.13.3"/>
    </reaction>
</comment>
<evidence type="ECO:0000256" key="6">
    <source>
        <dbReference type="ARBA" id="ARBA00022777"/>
    </source>
</evidence>
<feature type="transmembrane region" description="Helical" evidence="9">
    <location>
        <begin position="51"/>
        <end position="70"/>
    </location>
</feature>
<evidence type="ECO:0000256" key="7">
    <source>
        <dbReference type="ARBA" id="ARBA00022840"/>
    </source>
</evidence>
<protein>
    <recommendedName>
        <fullName evidence="2">histidine kinase</fullName>
        <ecNumber evidence="2">2.7.13.3</ecNumber>
    </recommendedName>
</protein>
<gene>
    <name evidence="12" type="ordered locus">MYSTI_03703</name>
</gene>
<dbReference type="GO" id="GO:0005524">
    <property type="term" value="F:ATP binding"/>
    <property type="evidence" value="ECO:0007669"/>
    <property type="project" value="UniProtKB-KW"/>
</dbReference>
<dbReference type="Gene3D" id="3.30.565.10">
    <property type="entry name" value="Histidine kinase-like ATPase, C-terminal domain"/>
    <property type="match status" value="1"/>
</dbReference>
<dbReference type="SMART" id="SM00388">
    <property type="entry name" value="HisKA"/>
    <property type="match status" value="1"/>
</dbReference>
<dbReference type="InterPro" id="IPR000700">
    <property type="entry name" value="PAS-assoc_C"/>
</dbReference>
<keyword evidence="8" id="KW-0902">Two-component regulatory system</keyword>
<evidence type="ECO:0000313" key="12">
    <source>
        <dbReference type="EMBL" id="AGC45009.1"/>
    </source>
</evidence>
<evidence type="ECO:0000256" key="1">
    <source>
        <dbReference type="ARBA" id="ARBA00000085"/>
    </source>
</evidence>
<dbReference type="SMART" id="SM00091">
    <property type="entry name" value="PAS"/>
    <property type="match status" value="2"/>
</dbReference>
<dbReference type="PRINTS" id="PR00344">
    <property type="entry name" value="BCTRLSENSOR"/>
</dbReference>
<dbReference type="SUPFAM" id="SSF55785">
    <property type="entry name" value="PYP-like sensor domain (PAS domain)"/>
    <property type="match status" value="3"/>
</dbReference>
<dbReference type="STRING" id="1278073.MYSTI_03703"/>
<dbReference type="KEGG" id="msd:MYSTI_03703"/>
<feature type="domain" description="PAC" evidence="11">
    <location>
        <begin position="165"/>
        <end position="217"/>
    </location>
</feature>
<evidence type="ECO:0000259" key="10">
    <source>
        <dbReference type="PROSITE" id="PS50109"/>
    </source>
</evidence>
<evidence type="ECO:0000256" key="3">
    <source>
        <dbReference type="ARBA" id="ARBA00022553"/>
    </source>
</evidence>
<keyword evidence="4" id="KW-0808">Transferase</keyword>
<dbReference type="PROSITE" id="PS50109">
    <property type="entry name" value="HIS_KIN"/>
    <property type="match status" value="1"/>
</dbReference>
<dbReference type="InterPro" id="IPR003594">
    <property type="entry name" value="HATPase_dom"/>
</dbReference>
<evidence type="ECO:0000256" key="2">
    <source>
        <dbReference type="ARBA" id="ARBA00012438"/>
    </source>
</evidence>
<dbReference type="EC" id="2.7.13.3" evidence="2"/>
<name>L7UEZ0_MYXSD</name>
<dbReference type="PATRIC" id="fig|1278073.3.peg.3766"/>
<accession>L7UEZ0</accession>
<feature type="domain" description="Histidine kinase" evidence="10">
    <location>
        <begin position="494"/>
        <end position="705"/>
    </location>
</feature>
<dbReference type="Pfam" id="PF00512">
    <property type="entry name" value="HisKA"/>
    <property type="match status" value="1"/>
</dbReference>
<dbReference type="SMART" id="SM00086">
    <property type="entry name" value="PAC"/>
    <property type="match status" value="1"/>
</dbReference>
<dbReference type="Gene3D" id="3.30.450.20">
    <property type="entry name" value="PAS domain"/>
    <property type="match status" value="3"/>
</dbReference>
<dbReference type="Pfam" id="PF08447">
    <property type="entry name" value="PAS_3"/>
    <property type="match status" value="1"/>
</dbReference>
<dbReference type="HOGENOM" id="CLU_019119_0_0_7"/>
<dbReference type="CDD" id="cd00082">
    <property type="entry name" value="HisKA"/>
    <property type="match status" value="1"/>
</dbReference>
<keyword evidence="3" id="KW-0597">Phosphoprotein</keyword>
<keyword evidence="7" id="KW-0067">ATP-binding</keyword>
<evidence type="ECO:0000256" key="4">
    <source>
        <dbReference type="ARBA" id="ARBA00022679"/>
    </source>
</evidence>
<evidence type="ECO:0000259" key="11">
    <source>
        <dbReference type="PROSITE" id="PS50113"/>
    </source>
</evidence>
<organism evidence="12 13">
    <name type="scientific">Myxococcus stipitatus (strain DSM 14675 / JCM 12634 / Mx s8)</name>
    <dbReference type="NCBI Taxonomy" id="1278073"/>
    <lineage>
        <taxon>Bacteria</taxon>
        <taxon>Pseudomonadati</taxon>
        <taxon>Myxococcota</taxon>
        <taxon>Myxococcia</taxon>
        <taxon>Myxococcales</taxon>
        <taxon>Cystobacterineae</taxon>
        <taxon>Myxococcaceae</taxon>
        <taxon>Myxococcus</taxon>
    </lineage>
</organism>
<evidence type="ECO:0000256" key="8">
    <source>
        <dbReference type="ARBA" id="ARBA00023012"/>
    </source>
</evidence>
<dbReference type="Pfam" id="PF02518">
    <property type="entry name" value="HATPase_c"/>
    <property type="match status" value="1"/>
</dbReference>
<dbReference type="InterPro" id="IPR035965">
    <property type="entry name" value="PAS-like_dom_sf"/>
</dbReference>
<dbReference type="PANTHER" id="PTHR43065">
    <property type="entry name" value="SENSOR HISTIDINE KINASE"/>
    <property type="match status" value="1"/>
</dbReference>
<sequence length="718" mass="78671">MIPGRLVRPHPMHEFPSRRQMLMAVVAASMLAAFIEWTWSSGSAASALPRVLTTAALVFICAGTPALVLARARERTRRERDAALRSADDSSALRDALMDVTPVGFAFFDRNLRYIHVNPALAAMNGLPAGGHLGRHVSEVMPELGRLLAPRLKRALETDVPITDTCLEVETPAAPGEPRFWFGSYSRVSGSGGEVLGVIASLSELTERMRAEQTLQEHEGRLDVLTRSLPDYLWGGKLRDGALRDFYCTPVIERTTGYPASAFAEPGPGGGPPALWAGMIHPEDRTRYRTRMESLAPGSEVELEHRIICADGRVRWVRSRATASARDTQGELHVGCVVTDITDRYLADELRQRLHESFRRSAQEWRRTFDAVSSPLVVLGADGTVQRLNDAACILFGGLDPSGQPLSTAAFSPPWSSTPPLVDELRRTHGIITREVTDPQARRTWELSAAWVDEAGGEDSRIILVATEVTRLLELQASLRRSETMAAMGAIVAGVAHEVRNPLFSISAVVDAVEATVGQRADLAPYVDVLRGEVRRLNHLTQELFEYGRPTRGEWVEGPIRPVVEEALAACTRTGEQSRVTVTPTLAAALPCVRMDSRRLFHVFRNVVENAVQHSPVGTTVSVATSPLEEEGRAWVSCTVRDGGPGFREEDLPHVFEPFFSKRRGGTGLGLAIVQRILEEHQGRIRLRNHPEGGAEVTLLLPAVSSPTLRMSMDPLAS</sequence>
<dbReference type="Gene3D" id="1.10.287.130">
    <property type="match status" value="1"/>
</dbReference>
<dbReference type="InterPro" id="IPR004358">
    <property type="entry name" value="Sig_transdc_His_kin-like_C"/>
</dbReference>
<dbReference type="InterPro" id="IPR003661">
    <property type="entry name" value="HisK_dim/P_dom"/>
</dbReference>
<keyword evidence="9" id="KW-1133">Transmembrane helix</keyword>
<dbReference type="AlphaFoldDB" id="L7UEZ0"/>
<evidence type="ECO:0000256" key="9">
    <source>
        <dbReference type="SAM" id="Phobius"/>
    </source>
</evidence>